<dbReference type="EMBL" id="VSWC01000092">
    <property type="protein sequence ID" value="KAA1091218.1"/>
    <property type="molecule type" value="Genomic_DNA"/>
</dbReference>
<gene>
    <name evidence="2" type="ORF">PGT21_028683</name>
</gene>
<evidence type="ECO:0000256" key="1">
    <source>
        <dbReference type="SAM" id="SignalP"/>
    </source>
</evidence>
<sequence length="568" mass="67910">MVIYLHLHKVNLLLLWYLQMMICLATKIRIAPGMIFEGESSAPIIPEEVQTISEKETIQKYKSTFPHLNTQQFRIRRTPKNELGMLLDWKKIQINSLERNFSLMKKDLKNLRSEAWNKFKNQNHENSHTILKKFDELNYIHKLLGYRIRDKISSLISPETGSSIFPMKHLAKYLKSLMPERLITSADKNAETDSMINSLNVLLMESNYLSRRYILFPQKNKTTLKLQRIIFQTVDYMFQHCLISPRQFRYFFQMPKTLKLAARNMVSTFELRYGRDLFYPKFPRPQFILHNPYSSHFWGLFQVLDEKEKLLFSYFSLKSLLIYNQTYKELRADDVVISVLKCESLFNKWENQIGTSQLTEKKQEMSLDEILNHTSMMEALQKARKHFMKPKKKYRKQEIKIICFLYLDFITENFGKYAASHQVKPNFHKTFSLVSRNFQFLEELSSIHQYVDQLRDPSFTLKLKPKSPREYLKEVRLIKRYLKIIFKKHHQFTNNIMNDDQIEEIYSQAGQINLTNYELMRSISLTEKKLQDDEDLQVIHSLQKENYIFKSFHCGLLSFFPHARNFVH</sequence>
<feature type="signal peptide" evidence="1">
    <location>
        <begin position="1"/>
        <end position="25"/>
    </location>
</feature>
<keyword evidence="3" id="KW-1185">Reference proteome</keyword>
<evidence type="ECO:0000313" key="2">
    <source>
        <dbReference type="EMBL" id="KAA1091218.1"/>
    </source>
</evidence>
<keyword evidence="1" id="KW-0732">Signal</keyword>
<organism evidence="2 3">
    <name type="scientific">Puccinia graminis f. sp. tritici</name>
    <dbReference type="NCBI Taxonomy" id="56615"/>
    <lineage>
        <taxon>Eukaryota</taxon>
        <taxon>Fungi</taxon>
        <taxon>Dikarya</taxon>
        <taxon>Basidiomycota</taxon>
        <taxon>Pucciniomycotina</taxon>
        <taxon>Pucciniomycetes</taxon>
        <taxon>Pucciniales</taxon>
        <taxon>Pucciniaceae</taxon>
        <taxon>Puccinia</taxon>
    </lineage>
</organism>
<dbReference type="AlphaFoldDB" id="A0A5B0NTN9"/>
<dbReference type="Proteomes" id="UP000324748">
    <property type="component" value="Unassembled WGS sequence"/>
</dbReference>
<comment type="caution">
    <text evidence="2">The sequence shown here is derived from an EMBL/GenBank/DDBJ whole genome shotgun (WGS) entry which is preliminary data.</text>
</comment>
<dbReference type="OrthoDB" id="2516509at2759"/>
<accession>A0A5B0NTN9</accession>
<feature type="chain" id="PRO_5022990969" evidence="1">
    <location>
        <begin position="26"/>
        <end position="568"/>
    </location>
</feature>
<protein>
    <submittedName>
        <fullName evidence="2">Uncharacterized protein</fullName>
    </submittedName>
</protein>
<evidence type="ECO:0000313" key="3">
    <source>
        <dbReference type="Proteomes" id="UP000324748"/>
    </source>
</evidence>
<reference evidence="2 3" key="1">
    <citation type="submission" date="2019-05" db="EMBL/GenBank/DDBJ databases">
        <title>Emergence of the Ug99 lineage of the wheat stem rust pathogen through somatic hybridization.</title>
        <authorList>
            <person name="Li F."/>
            <person name="Upadhyaya N.M."/>
            <person name="Sperschneider J."/>
            <person name="Matny O."/>
            <person name="Nguyen-Phuc H."/>
            <person name="Mago R."/>
            <person name="Raley C."/>
            <person name="Miller M.E."/>
            <person name="Silverstein K.A.T."/>
            <person name="Henningsen E."/>
            <person name="Hirsch C.D."/>
            <person name="Visser B."/>
            <person name="Pretorius Z.A."/>
            <person name="Steffenson B.J."/>
            <person name="Schwessinger B."/>
            <person name="Dodds P.N."/>
            <person name="Figueroa M."/>
        </authorList>
    </citation>
    <scope>NUCLEOTIDE SEQUENCE [LARGE SCALE GENOMIC DNA]</scope>
    <source>
        <strain evidence="2">21-0</strain>
    </source>
</reference>
<proteinExistence type="predicted"/>
<name>A0A5B0NTN9_PUCGR</name>